<evidence type="ECO:0000313" key="3">
    <source>
        <dbReference type="Proteomes" id="UP000789595"/>
    </source>
</evidence>
<dbReference type="SUPFAM" id="SSF51219">
    <property type="entry name" value="TRAP-like"/>
    <property type="match status" value="1"/>
</dbReference>
<dbReference type="InterPro" id="IPR002838">
    <property type="entry name" value="AIM24"/>
</dbReference>
<proteinExistence type="predicted"/>
<keyword evidence="3" id="KW-1185">Reference proteome</keyword>
<accession>A0A8J2SWV8</accession>
<gene>
    <name evidence="2" type="ORF">PECAL_5P06370</name>
</gene>
<reference evidence="2" key="1">
    <citation type="submission" date="2021-11" db="EMBL/GenBank/DDBJ databases">
        <authorList>
            <consortium name="Genoscope - CEA"/>
            <person name="William W."/>
        </authorList>
    </citation>
    <scope>NUCLEOTIDE SEQUENCE</scope>
</reference>
<dbReference type="AlphaFoldDB" id="A0A8J2SWV8"/>
<sequence>MQWVLTLLLLAATRETHASEPALRVAAIFVTLCTPAQAELSVDASGVVRATLRNGESLTANSACVVGCSGLASSGRLLRSTPLVALGRKKRWWQRGLLRKKDSPFAAYSTRADEAVLMVSSSRVGHAACVVDASNSTVVLAERSVLCATPGTELEASKNGLVTVKRGTVAVQGPGRVVAHSVPKGGRLDARSQRVVAWTLQSETTNDAKDWRAFVGPAVVYLASAAPPAPLGRLLRMRASPSKGGLKSVVKGSLRKAALSLVAALLLLLGSLVARPEKSVSDLPGEVLALYRGGRRAAAAITAGTAAASRAAGAARRELQGDPSNET</sequence>
<dbReference type="Pfam" id="PF01987">
    <property type="entry name" value="AIM24"/>
    <property type="match status" value="1"/>
</dbReference>
<feature type="signal peptide" evidence="1">
    <location>
        <begin position="1"/>
        <end position="18"/>
    </location>
</feature>
<name>A0A8J2SWV8_9STRA</name>
<feature type="chain" id="PRO_5035259364" description="Altered inheritance of mitochondria protein 24, mitochondrial" evidence="1">
    <location>
        <begin position="19"/>
        <end position="327"/>
    </location>
</feature>
<dbReference type="InterPro" id="IPR016031">
    <property type="entry name" value="Trp_RNA-bd_attenuator-like_dom"/>
</dbReference>
<dbReference type="Gene3D" id="3.60.160.10">
    <property type="entry name" value="Mitochondrial biogenesis AIM24"/>
    <property type="match status" value="1"/>
</dbReference>
<dbReference type="EMBL" id="CAKKNE010000005">
    <property type="protein sequence ID" value="CAH0376082.1"/>
    <property type="molecule type" value="Genomic_DNA"/>
</dbReference>
<dbReference type="InterPro" id="IPR036983">
    <property type="entry name" value="AIM24_sf"/>
</dbReference>
<protein>
    <recommendedName>
        <fullName evidence="4">Altered inheritance of mitochondria protein 24, mitochondrial</fullName>
    </recommendedName>
</protein>
<evidence type="ECO:0008006" key="4">
    <source>
        <dbReference type="Google" id="ProtNLM"/>
    </source>
</evidence>
<comment type="caution">
    <text evidence="2">The sequence shown here is derived from an EMBL/GenBank/DDBJ whole genome shotgun (WGS) entry which is preliminary data.</text>
</comment>
<evidence type="ECO:0000313" key="2">
    <source>
        <dbReference type="EMBL" id="CAH0376082.1"/>
    </source>
</evidence>
<dbReference type="Proteomes" id="UP000789595">
    <property type="component" value="Unassembled WGS sequence"/>
</dbReference>
<evidence type="ECO:0000256" key="1">
    <source>
        <dbReference type="SAM" id="SignalP"/>
    </source>
</evidence>
<keyword evidence="1" id="KW-0732">Signal</keyword>
<organism evidence="2 3">
    <name type="scientific">Pelagomonas calceolata</name>
    <dbReference type="NCBI Taxonomy" id="35677"/>
    <lineage>
        <taxon>Eukaryota</taxon>
        <taxon>Sar</taxon>
        <taxon>Stramenopiles</taxon>
        <taxon>Ochrophyta</taxon>
        <taxon>Pelagophyceae</taxon>
        <taxon>Pelagomonadales</taxon>
        <taxon>Pelagomonadaceae</taxon>
        <taxon>Pelagomonas</taxon>
    </lineage>
</organism>